<accession>A0A4Z1SX41</accession>
<evidence type="ECO:0000256" key="1">
    <source>
        <dbReference type="ARBA" id="ARBA00006835"/>
    </source>
</evidence>
<dbReference type="EC" id="2.7.7.6" evidence="7"/>
<dbReference type="Pfam" id="PF04565">
    <property type="entry name" value="RNA_pol_Rpb2_3"/>
    <property type="match status" value="1"/>
</dbReference>
<keyword evidence="4 7" id="KW-0548">Nucleotidyltransferase</keyword>
<dbReference type="InterPro" id="IPR037034">
    <property type="entry name" value="RNA_pol_Rpb2_2_sf"/>
</dbReference>
<dbReference type="VEuPathDB" id="GiardiaDB:GMRT_15980"/>
<keyword evidence="2 7" id="KW-0240">DNA-directed RNA polymerase</keyword>
<gene>
    <name evidence="14" type="ORF">GMRT_15980</name>
</gene>
<feature type="domain" description="RNA polymerase beta subunit protrusion" evidence="12">
    <location>
        <begin position="100"/>
        <end position="413"/>
    </location>
</feature>
<comment type="caution">
    <text evidence="14">The sequence shown here is derived from an EMBL/GenBank/DDBJ whole genome shotgun (WGS) entry which is preliminary data.</text>
</comment>
<keyword evidence="15" id="KW-1185">Reference proteome</keyword>
<comment type="catalytic activity">
    <reaction evidence="7">
        <text>RNA(n) + a ribonucleoside 5'-triphosphate = RNA(n+1) + diphosphate</text>
        <dbReference type="Rhea" id="RHEA:21248"/>
        <dbReference type="Rhea" id="RHEA-COMP:14527"/>
        <dbReference type="Rhea" id="RHEA-COMP:17342"/>
        <dbReference type="ChEBI" id="CHEBI:33019"/>
        <dbReference type="ChEBI" id="CHEBI:61557"/>
        <dbReference type="ChEBI" id="CHEBI:140395"/>
        <dbReference type="EC" id="2.7.7.6"/>
    </reaction>
</comment>
<reference evidence="14 15" key="1">
    <citation type="submission" date="2019-05" db="EMBL/GenBank/DDBJ databases">
        <title>The compact genome of Giardia muris reveals important steps in the evolution of intestinal protozoan parasites.</title>
        <authorList>
            <person name="Xu F."/>
            <person name="Jimenez-Gonzalez A."/>
            <person name="Einarsson E."/>
            <person name="Astvaldsson A."/>
            <person name="Peirasmaki D."/>
            <person name="Eckmann L."/>
            <person name="Andersson J.O."/>
            <person name="Svard S.G."/>
            <person name="Jerlstrom-Hultqvist J."/>
        </authorList>
    </citation>
    <scope>NUCLEOTIDE SEQUENCE [LARGE SCALE GENOMIC DNA]</scope>
    <source>
        <strain evidence="14 15">Roberts-Thomson</strain>
    </source>
</reference>
<dbReference type="InterPro" id="IPR015712">
    <property type="entry name" value="DNA-dir_RNA_pol_su2"/>
</dbReference>
<feature type="domain" description="RNA polymerase Rpb2" evidence="13">
    <location>
        <begin position="472"/>
        <end position="534"/>
    </location>
</feature>
<evidence type="ECO:0000313" key="14">
    <source>
        <dbReference type="EMBL" id="TNJ29405.1"/>
    </source>
</evidence>
<dbReference type="PROSITE" id="PS01166">
    <property type="entry name" value="RNA_POL_BETA"/>
    <property type="match status" value="1"/>
</dbReference>
<dbReference type="Gene3D" id="3.90.1800.10">
    <property type="entry name" value="RNA polymerase alpha subunit dimerisation domain"/>
    <property type="match status" value="1"/>
</dbReference>
<evidence type="ECO:0000313" key="15">
    <source>
        <dbReference type="Proteomes" id="UP000315496"/>
    </source>
</evidence>
<dbReference type="EMBL" id="VDLU01000001">
    <property type="protein sequence ID" value="TNJ29405.1"/>
    <property type="molecule type" value="Genomic_DNA"/>
</dbReference>
<evidence type="ECO:0000256" key="2">
    <source>
        <dbReference type="ARBA" id="ARBA00022478"/>
    </source>
</evidence>
<evidence type="ECO:0000259" key="9">
    <source>
        <dbReference type="Pfam" id="PF00562"/>
    </source>
</evidence>
<dbReference type="InterPro" id="IPR007642">
    <property type="entry name" value="RNA_pol_Rpb2_2"/>
</dbReference>
<feature type="region of interest" description="Disordered" evidence="8">
    <location>
        <begin position="1"/>
        <end position="23"/>
    </location>
</feature>
<dbReference type="AlphaFoldDB" id="A0A4Z1SX41"/>
<feature type="compositionally biased region" description="Basic and acidic residues" evidence="8">
    <location>
        <begin position="1"/>
        <end position="14"/>
    </location>
</feature>
<dbReference type="GO" id="GO:0006351">
    <property type="term" value="P:DNA-templated transcription"/>
    <property type="evidence" value="ECO:0007669"/>
    <property type="project" value="InterPro"/>
</dbReference>
<name>A0A4Z1SX41_GIAMU</name>
<feature type="domain" description="RNA polymerase Rpb2" evidence="10">
    <location>
        <begin position="1084"/>
        <end position="1170"/>
    </location>
</feature>
<dbReference type="OrthoDB" id="10248617at2759"/>
<sequence length="1177" mass="132404">MNDMKSEKMPELTDLHTGTPYSPYSEVANRYQPRVTPEHCGYPDAYKERFLRDAVAAHRKSFNALLDSFKTTMLVHARPGIIDTGTDQPVSVTLLDITLKPPTITPALARELMQSYQGELFFTFRFKMGKTVEDVSIQGGHYPIMVGSDICLLNGLTRGERIQMREDERDEGGYFIINGQERVVRLHLECASNTPFAFTKYRSVSTQPGYAKAVVHYKSVRADGYAMSTVVHALQDHTLRVRLIHYRKMYFLPLCLVLKALIQTSDKEIHDQIVLCGSRGNQKEDDYISLRVKKMLSDFQEYGLWTRDDCRIYIGQRFRALLEYSNSTLMTDLDCFIELFEISLLVNVSNTDFRSKFDILCYMARKCLLLLGGFITPENPDRLSSQEALTPGALLQAQMTSHIAFAIKAIVRDGSKAARSSSFSLTRGWINTALKNAGLTRLGQFAKSLLTTGTFLCLGDCEYQKMTGIGVIADRLNYVRFLTHFRAIIRSTTASTTTLAIRKLYPDSYGFQCAVHTPDGAPCGLLTHLCYQAGVISETPTTKELDDLLHVIQAYGLVPSITPLFTTPVFFNGVIIGYMPFETYPALLVTELRRRKATGEVFPYTEAFTTCGKDDRMLPGVFVTATRGRFYRSVISLQTETVEYITPLEQQFLHIVLSTNDIQPGLTTHREISPTSMLSIIGMLVPFSDHNQSPRNIYECQMLKQTMGISTRNQAYRYDSKTYSITTPQRPIVKNLCIYDKGGFDTHPTGTNLVVAVLAYTAYDMEDAALVNKASLERGLLHGTIYTVHDIDYVPDTLRKSKKSITDSSTIFTRRDPAYRFVDGDRVDTELDEDGLPAVGAYLETNSTFYHAFDPIKEKYIPVLYKHEPGFVERVCVIHPNQGATTYWSDLQKVSAVIKENGNDESSIGEEGRISRVRIVVRHDRTPVVGDKAASRHGQKGVIGIRWRQSDMPFTSEGIVPDLLINPHAFPSRMTIGMLIESLSSKVGVVNAEPIDSTPFQWDGERCALDVFGEQLLRTKRFNRYGSEVMYSAITGEPMPVDVFIGVVYYQRLRHMIIDKFQVRGTGPYDRITRQPIKGKKKGGGLRFGEMERDAIIAHGAMATFRGRLCTESDEINHVVCEKCGSLLGKALGKKYCRECGMDTIGHLVTIPNVLLILLNDLAAMGVRVYFDVNRFE</sequence>
<dbReference type="GO" id="GO:0003899">
    <property type="term" value="F:DNA-directed RNA polymerase activity"/>
    <property type="evidence" value="ECO:0007669"/>
    <property type="project" value="UniProtKB-EC"/>
</dbReference>
<organism evidence="14 15">
    <name type="scientific">Giardia muris</name>
    <dbReference type="NCBI Taxonomy" id="5742"/>
    <lineage>
        <taxon>Eukaryota</taxon>
        <taxon>Metamonada</taxon>
        <taxon>Diplomonadida</taxon>
        <taxon>Hexamitidae</taxon>
        <taxon>Giardiinae</taxon>
        <taxon>Giardia</taxon>
    </lineage>
</organism>
<evidence type="ECO:0000256" key="6">
    <source>
        <dbReference type="RuleBase" id="RU000434"/>
    </source>
</evidence>
<dbReference type="InterPro" id="IPR007121">
    <property type="entry name" value="RNA_pol_bsu_CS"/>
</dbReference>
<evidence type="ECO:0000256" key="8">
    <source>
        <dbReference type="SAM" id="MobiDB-lite"/>
    </source>
</evidence>
<evidence type="ECO:0000259" key="10">
    <source>
        <dbReference type="Pfam" id="PF04560"/>
    </source>
</evidence>
<dbReference type="GO" id="GO:0003677">
    <property type="term" value="F:DNA binding"/>
    <property type="evidence" value="ECO:0007669"/>
    <property type="project" value="InterPro"/>
</dbReference>
<dbReference type="Pfam" id="PF00562">
    <property type="entry name" value="RNA_pol_Rpb2_6"/>
    <property type="match status" value="1"/>
</dbReference>
<feature type="domain" description="RNA polymerase Rpb2" evidence="11">
    <location>
        <begin position="223"/>
        <end position="386"/>
    </location>
</feature>
<dbReference type="InterPro" id="IPR007641">
    <property type="entry name" value="RNA_pol_Rpb2_7"/>
</dbReference>
<dbReference type="GO" id="GO:0000428">
    <property type="term" value="C:DNA-directed RNA polymerase complex"/>
    <property type="evidence" value="ECO:0007669"/>
    <property type="project" value="UniProtKB-KW"/>
</dbReference>
<evidence type="ECO:0000256" key="7">
    <source>
        <dbReference type="RuleBase" id="RU363031"/>
    </source>
</evidence>
<dbReference type="SUPFAM" id="SSF64484">
    <property type="entry name" value="beta and beta-prime subunits of DNA dependent RNA-polymerase"/>
    <property type="match status" value="1"/>
</dbReference>
<evidence type="ECO:0000259" key="12">
    <source>
        <dbReference type="Pfam" id="PF04563"/>
    </source>
</evidence>
<proteinExistence type="inferred from homology"/>
<dbReference type="Gene3D" id="3.90.1100.10">
    <property type="match status" value="2"/>
</dbReference>
<dbReference type="InterPro" id="IPR007644">
    <property type="entry name" value="RNA_pol_bsu_protrusion"/>
</dbReference>
<dbReference type="GO" id="GO:0032549">
    <property type="term" value="F:ribonucleoside binding"/>
    <property type="evidence" value="ECO:0007669"/>
    <property type="project" value="InterPro"/>
</dbReference>
<evidence type="ECO:0000259" key="13">
    <source>
        <dbReference type="Pfam" id="PF04565"/>
    </source>
</evidence>
<dbReference type="Gene3D" id="3.90.1110.10">
    <property type="entry name" value="RNA polymerase Rpb2, domain 2"/>
    <property type="match status" value="1"/>
</dbReference>
<dbReference type="Pfam" id="PF04561">
    <property type="entry name" value="RNA_pol_Rpb2_2"/>
    <property type="match status" value="1"/>
</dbReference>
<comment type="similarity">
    <text evidence="1 6">Belongs to the RNA polymerase beta chain family.</text>
</comment>
<evidence type="ECO:0000256" key="3">
    <source>
        <dbReference type="ARBA" id="ARBA00022679"/>
    </source>
</evidence>
<dbReference type="InterPro" id="IPR007645">
    <property type="entry name" value="RNA_pol_Rpb2_3"/>
</dbReference>
<protein>
    <recommendedName>
        <fullName evidence="7">DNA-directed RNA polymerase subunit beta</fullName>
        <ecNumber evidence="7">2.7.7.6</ecNumber>
    </recommendedName>
</protein>
<dbReference type="Pfam" id="PF04560">
    <property type="entry name" value="RNA_pol_Rpb2_7"/>
    <property type="match status" value="1"/>
</dbReference>
<dbReference type="PANTHER" id="PTHR20856">
    <property type="entry name" value="DNA-DIRECTED RNA POLYMERASE I SUBUNIT 2"/>
    <property type="match status" value="1"/>
</dbReference>
<feature type="domain" description="DNA-directed RNA polymerase subunit 2 hybrid-binding" evidence="9">
    <location>
        <begin position="684"/>
        <end position="1082"/>
    </location>
</feature>
<dbReference type="InterPro" id="IPR037033">
    <property type="entry name" value="DNA-dir_RNAP_su2_hyb_sf"/>
</dbReference>
<dbReference type="InterPro" id="IPR014724">
    <property type="entry name" value="RNA_pol_RPB2_OB-fold"/>
</dbReference>
<dbReference type="Pfam" id="PF04563">
    <property type="entry name" value="RNA_pol_Rpb2_1"/>
    <property type="match status" value="1"/>
</dbReference>
<evidence type="ECO:0000259" key="11">
    <source>
        <dbReference type="Pfam" id="PF04561"/>
    </source>
</evidence>
<dbReference type="Gene3D" id="2.40.270.10">
    <property type="entry name" value="DNA-directed RNA polymerase, subunit 2, domain 6"/>
    <property type="match status" value="1"/>
</dbReference>
<dbReference type="InterPro" id="IPR007120">
    <property type="entry name" value="DNA-dir_RNAP_su2_dom"/>
</dbReference>
<evidence type="ECO:0000256" key="4">
    <source>
        <dbReference type="ARBA" id="ARBA00022695"/>
    </source>
</evidence>
<keyword evidence="5 7" id="KW-0804">Transcription</keyword>
<keyword evidence="3 7" id="KW-0808">Transferase</keyword>
<comment type="function">
    <text evidence="7">DNA-dependent RNA polymerase catalyzes the transcription of DNA into RNA using the four ribonucleoside triphosphates as substrates.</text>
</comment>
<dbReference type="CDD" id="cd00653">
    <property type="entry name" value="RNA_pol_B_RPB2"/>
    <property type="match status" value="1"/>
</dbReference>
<dbReference type="Proteomes" id="UP000315496">
    <property type="component" value="Chromosome 1"/>
</dbReference>
<evidence type="ECO:0000256" key="5">
    <source>
        <dbReference type="ARBA" id="ARBA00023163"/>
    </source>
</evidence>
<dbReference type="Gene3D" id="2.40.50.150">
    <property type="match status" value="1"/>
</dbReference>